<sequence>MKNMEVINEIDILLNKYCEDCFVRSHLRKEKGKTVAHDFCIHVCTVGEQIKETGKKLITK</sequence>
<dbReference type="OrthoDB" id="2454446at2"/>
<evidence type="ECO:0000313" key="2">
    <source>
        <dbReference type="Proteomes" id="UP000248646"/>
    </source>
</evidence>
<dbReference type="Proteomes" id="UP000248646">
    <property type="component" value="Unassembled WGS sequence"/>
</dbReference>
<evidence type="ECO:0000313" key="1">
    <source>
        <dbReference type="EMBL" id="PZX07605.1"/>
    </source>
</evidence>
<reference evidence="1 2" key="1">
    <citation type="submission" date="2018-06" db="EMBL/GenBank/DDBJ databases">
        <title>Genomic Encyclopedia of Type Strains, Phase IV (KMG-IV): sequencing the most valuable type-strain genomes for metagenomic binning, comparative biology and taxonomic classification.</title>
        <authorList>
            <person name="Goeker M."/>
        </authorList>
    </citation>
    <scope>NUCLEOTIDE SEQUENCE [LARGE SCALE GENOMIC DNA]</scope>
    <source>
        <strain evidence="1 2">DSM 5</strain>
    </source>
</reference>
<dbReference type="AlphaFoldDB" id="A0A2W7ML51"/>
<dbReference type="Pfam" id="PF10782">
    <property type="entry name" value="zf-C2HCIx2C"/>
    <property type="match status" value="1"/>
</dbReference>
<gene>
    <name evidence="1" type="ORF">C7437_101724</name>
</gene>
<dbReference type="RefSeq" id="WP_111438242.1">
    <property type="nucleotide sequence ID" value="NZ_QKZI01000001.1"/>
</dbReference>
<name>A0A2W7ML51_9BACI</name>
<dbReference type="InterPro" id="IPR019718">
    <property type="entry name" value="DUF2602"/>
</dbReference>
<proteinExistence type="predicted"/>
<organism evidence="1 2">
    <name type="scientific">Psychrobacillus insolitus</name>
    <dbReference type="NCBI Taxonomy" id="1461"/>
    <lineage>
        <taxon>Bacteria</taxon>
        <taxon>Bacillati</taxon>
        <taxon>Bacillota</taxon>
        <taxon>Bacilli</taxon>
        <taxon>Bacillales</taxon>
        <taxon>Bacillaceae</taxon>
        <taxon>Psychrobacillus</taxon>
    </lineage>
</organism>
<accession>A0A2W7ML51</accession>
<keyword evidence="2" id="KW-1185">Reference proteome</keyword>
<dbReference type="EMBL" id="QKZI01000001">
    <property type="protein sequence ID" value="PZX07605.1"/>
    <property type="molecule type" value="Genomic_DNA"/>
</dbReference>
<comment type="caution">
    <text evidence="1">The sequence shown here is derived from an EMBL/GenBank/DDBJ whole genome shotgun (WGS) entry which is preliminary data.</text>
</comment>
<protein>
    <submittedName>
        <fullName evidence="1">Uncharacterized protein DUF2602</fullName>
    </submittedName>
</protein>